<dbReference type="InterPro" id="IPR015421">
    <property type="entry name" value="PyrdxlP-dep_Trfase_major"/>
</dbReference>
<dbReference type="EC" id="2.6.1.90" evidence="6"/>
<dbReference type="InterPro" id="IPR015422">
    <property type="entry name" value="PyrdxlP-dep_Trfase_small"/>
</dbReference>
<dbReference type="SUPFAM" id="SSF53383">
    <property type="entry name" value="PLP-dependent transferases"/>
    <property type="match status" value="1"/>
</dbReference>
<dbReference type="GO" id="GO:0000271">
    <property type="term" value="P:polysaccharide biosynthetic process"/>
    <property type="evidence" value="ECO:0007669"/>
    <property type="project" value="TreeGrafter"/>
</dbReference>
<dbReference type="Proteomes" id="UP000489961">
    <property type="component" value="Unassembled WGS sequence"/>
</dbReference>
<dbReference type="InterPro" id="IPR000653">
    <property type="entry name" value="DegT/StrS_aminotransferase"/>
</dbReference>
<dbReference type="Gene3D" id="3.90.1150.10">
    <property type="entry name" value="Aspartate Aminotransferase, domain 1"/>
    <property type="match status" value="1"/>
</dbReference>
<sequence length="370" mass="41276">MINFLNLQQINQQYNEELIEACTRVINSGWYIGGSELAKFEQNFASFCGTKYAVGVANGLDALVLVFRAWKELGKLKDNDEVLVPANTYIASILAITANNLKPILIEPDVNTYNLDSGLIESQINDKTKAILAVHLYGQLADMPSIKAIANKHNLLILEDSAQAHGAKLDGIKAGNWGDAAGFSFYPGKNLGALGDAGAITTNDAELANVLIALRNYGSHEKYKNIYAGVNSRLDEIQAAMLNVKLKYLDKEILHRRTIAQAYLENIKNPLIKLPLQNKNAALYDQHVWHLFVIECEKRDELQKYLTEQGIQTLIHYPIPPHKQQAYKELNHLSFPITEGIHNQVLSLPIGPTLTFTEVQKIIESINEFI</sequence>
<comment type="caution">
    <text evidence="6">The sequence shown here is derived from an EMBL/GenBank/DDBJ whole genome shotgun (WGS) entry which is preliminary data.</text>
</comment>
<comment type="similarity">
    <text evidence="2 5">Belongs to the DegT/DnrJ/EryC1 family.</text>
</comment>
<keyword evidence="6" id="KW-0808">Transferase</keyword>
<reference evidence="6 7" key="1">
    <citation type="submission" date="2020-02" db="EMBL/GenBank/DDBJ databases">
        <authorList>
            <person name="Chaudhuri R."/>
        </authorList>
    </citation>
    <scope>NUCLEOTIDE SEQUENCE [LARGE SCALE GENOMIC DNA]</scope>
    <source>
        <strain evidence="6">SFB21</strain>
    </source>
</reference>
<organism evidence="6 7">
    <name type="scientific">Acinetobacter bouvetii</name>
    <dbReference type="NCBI Taxonomy" id="202951"/>
    <lineage>
        <taxon>Bacteria</taxon>
        <taxon>Pseudomonadati</taxon>
        <taxon>Pseudomonadota</taxon>
        <taxon>Gammaproteobacteria</taxon>
        <taxon>Moraxellales</taxon>
        <taxon>Moraxellaceae</taxon>
        <taxon>Acinetobacter</taxon>
    </lineage>
</organism>
<dbReference type="PANTHER" id="PTHR30244">
    <property type="entry name" value="TRANSAMINASE"/>
    <property type="match status" value="1"/>
</dbReference>
<dbReference type="AlphaFoldDB" id="A0A811GB17"/>
<dbReference type="GO" id="GO:0008483">
    <property type="term" value="F:transaminase activity"/>
    <property type="evidence" value="ECO:0007669"/>
    <property type="project" value="UniProtKB-KW"/>
</dbReference>
<keyword evidence="1 4" id="KW-0663">Pyridoxal phosphate</keyword>
<dbReference type="EMBL" id="CADDTS010000035">
    <property type="protein sequence ID" value="CAB1217412.1"/>
    <property type="molecule type" value="Genomic_DNA"/>
</dbReference>
<proteinExistence type="inferred from homology"/>
<evidence type="ECO:0000313" key="7">
    <source>
        <dbReference type="Proteomes" id="UP000489961"/>
    </source>
</evidence>
<evidence type="ECO:0000256" key="3">
    <source>
        <dbReference type="PIRSR" id="PIRSR000390-1"/>
    </source>
</evidence>
<dbReference type="PANTHER" id="PTHR30244:SF36">
    <property type="entry name" value="3-OXO-GLUCOSE-6-PHOSPHATE:GLUTAMATE AMINOTRANSFERASE"/>
    <property type="match status" value="1"/>
</dbReference>
<name>A0A811GB17_9GAMM</name>
<evidence type="ECO:0000256" key="1">
    <source>
        <dbReference type="ARBA" id="ARBA00022898"/>
    </source>
</evidence>
<evidence type="ECO:0000313" key="6">
    <source>
        <dbReference type="EMBL" id="CAB1217412.1"/>
    </source>
</evidence>
<feature type="active site" description="Proton acceptor" evidence="3">
    <location>
        <position position="189"/>
    </location>
</feature>
<dbReference type="Gene3D" id="3.40.640.10">
    <property type="entry name" value="Type I PLP-dependent aspartate aminotransferase-like (Major domain)"/>
    <property type="match status" value="1"/>
</dbReference>
<dbReference type="GO" id="GO:0030170">
    <property type="term" value="F:pyridoxal phosphate binding"/>
    <property type="evidence" value="ECO:0007669"/>
    <property type="project" value="TreeGrafter"/>
</dbReference>
<dbReference type="CDD" id="cd00616">
    <property type="entry name" value="AHBA_syn"/>
    <property type="match status" value="1"/>
</dbReference>
<keyword evidence="6" id="KW-0032">Aminotransferase</keyword>
<accession>A0A811GB17</accession>
<evidence type="ECO:0000256" key="5">
    <source>
        <dbReference type="RuleBase" id="RU004508"/>
    </source>
</evidence>
<evidence type="ECO:0000256" key="2">
    <source>
        <dbReference type="ARBA" id="ARBA00037999"/>
    </source>
</evidence>
<evidence type="ECO:0000256" key="4">
    <source>
        <dbReference type="PIRSR" id="PIRSR000390-2"/>
    </source>
</evidence>
<protein>
    <submittedName>
        <fullName evidence="6">dTDP-3-amino-3,6-dideoxy-alpha-D-galactopyranose transaminase</fullName>
        <ecNumber evidence="6">2.6.1.90</ecNumber>
    </submittedName>
</protein>
<feature type="modified residue" description="N6-(pyridoxal phosphate)lysine" evidence="4">
    <location>
        <position position="189"/>
    </location>
</feature>
<dbReference type="RefSeq" id="WP_174559951.1">
    <property type="nucleotide sequence ID" value="NZ_CADDTS010000035.1"/>
</dbReference>
<dbReference type="PIRSF" id="PIRSF000390">
    <property type="entry name" value="PLP_StrS"/>
    <property type="match status" value="1"/>
</dbReference>
<dbReference type="InterPro" id="IPR015424">
    <property type="entry name" value="PyrdxlP-dep_Trfase"/>
</dbReference>
<gene>
    <name evidence="6" type="primary">fdtB</name>
    <name evidence="6" type="ORF">SFB21_2085</name>
</gene>
<dbReference type="Pfam" id="PF01041">
    <property type="entry name" value="DegT_DnrJ_EryC1"/>
    <property type="match status" value="1"/>
</dbReference>